<sequence>MLSVIVAHSTSFLRPSLCLFEVPCTAGIPDIVLLRYDYAALEDRASRSFVVESPDVKAMLALTGRGCGGRGTALSDLSEQITVGERHLRNVILPRLTEGGHVVRDGTVWLPTHSYRSLATRVVTIEAKLRDWRKGLMQASRHRLAADAAWVAIDAATSSPALKASDWFSTYGVGLSIASANGALRTCVQPTTKRSRTSDREVLVERAASIHRSGAPSGAVLPVFGRTLTVTTGVDPRLVGVGGG</sequence>
<dbReference type="Proteomes" id="UP000295165">
    <property type="component" value="Unassembled WGS sequence"/>
</dbReference>
<organism evidence="1 2">
    <name type="scientific">Mycobacteroides franklinii</name>
    <dbReference type="NCBI Taxonomy" id="948102"/>
    <lineage>
        <taxon>Bacteria</taxon>
        <taxon>Bacillati</taxon>
        <taxon>Actinomycetota</taxon>
        <taxon>Actinomycetes</taxon>
        <taxon>Mycobacteriales</taxon>
        <taxon>Mycobacteriaceae</taxon>
        <taxon>Mycobacteroides</taxon>
    </lineage>
</organism>
<reference evidence="1 2" key="1">
    <citation type="journal article" date="2019" name="Sci. Rep.">
        <title>Extended insight into the Mycobacterium chelonae-abscessus complex through whole genome sequencing of Mycobacterium salmoniphilum outbreak and Mycobacterium salmoniphilum-like strains.</title>
        <authorList>
            <person name="Behra P.R.K."/>
            <person name="Das S."/>
            <person name="Pettersson B.M.F."/>
            <person name="Shirreff L."/>
            <person name="DuCote T."/>
            <person name="Jacobsson K.G."/>
            <person name="Ennis D.G."/>
            <person name="Kirsebom L.A."/>
        </authorList>
    </citation>
    <scope>NUCLEOTIDE SEQUENCE [LARGE SCALE GENOMIC DNA]</scope>
    <source>
        <strain evidence="1 2">CCUG 63697</strain>
    </source>
</reference>
<evidence type="ECO:0000313" key="2">
    <source>
        <dbReference type="Proteomes" id="UP000295165"/>
    </source>
</evidence>
<gene>
    <name evidence="1" type="ORF">CCUG63697_01014</name>
</gene>
<dbReference type="AlphaFoldDB" id="A0A4R8R8D4"/>
<accession>A0A4R8R8D4</accession>
<protein>
    <submittedName>
        <fullName evidence="1">Uncharacterized protein</fullName>
    </submittedName>
</protein>
<dbReference type="EMBL" id="PECC01000026">
    <property type="protein sequence ID" value="TDZ52531.1"/>
    <property type="molecule type" value="Genomic_DNA"/>
</dbReference>
<name>A0A4R8R8D4_9MYCO</name>
<evidence type="ECO:0000313" key="1">
    <source>
        <dbReference type="EMBL" id="TDZ52531.1"/>
    </source>
</evidence>
<comment type="caution">
    <text evidence="1">The sequence shown here is derived from an EMBL/GenBank/DDBJ whole genome shotgun (WGS) entry which is preliminary data.</text>
</comment>
<keyword evidence="2" id="KW-1185">Reference proteome</keyword>
<proteinExistence type="predicted"/>